<dbReference type="Gene3D" id="3.30.70.100">
    <property type="match status" value="1"/>
</dbReference>
<organism evidence="5 6">
    <name type="scientific">Cuscuta europaea</name>
    <name type="common">European dodder</name>
    <dbReference type="NCBI Taxonomy" id="41803"/>
    <lineage>
        <taxon>Eukaryota</taxon>
        <taxon>Viridiplantae</taxon>
        <taxon>Streptophyta</taxon>
        <taxon>Embryophyta</taxon>
        <taxon>Tracheophyta</taxon>
        <taxon>Spermatophyta</taxon>
        <taxon>Magnoliopsida</taxon>
        <taxon>eudicotyledons</taxon>
        <taxon>Gunneridae</taxon>
        <taxon>Pentapetalae</taxon>
        <taxon>asterids</taxon>
        <taxon>lamiids</taxon>
        <taxon>Solanales</taxon>
        <taxon>Convolvulaceae</taxon>
        <taxon>Cuscuteae</taxon>
        <taxon>Cuscuta</taxon>
        <taxon>Cuscuta subgen. Cuscuta</taxon>
    </lineage>
</organism>
<dbReference type="CDD" id="cd00371">
    <property type="entry name" value="HMA"/>
    <property type="match status" value="1"/>
</dbReference>
<keyword evidence="6" id="KW-1185">Reference proteome</keyword>
<dbReference type="InterPro" id="IPR036163">
    <property type="entry name" value="HMA_dom_sf"/>
</dbReference>
<dbReference type="GO" id="GO:0016020">
    <property type="term" value="C:membrane"/>
    <property type="evidence" value="ECO:0007669"/>
    <property type="project" value="UniProtKB-SubCell"/>
</dbReference>
<keyword evidence="2" id="KW-0479">Metal-binding</keyword>
<sequence>MTESGLTVNLKVTMSCGGCVGAVKRVLSKMEGVESYHIDEKLQKVTVKVNKSVTADDVKKTVSKTGKRTEFWEEEASAGPDAKPSEADASSDQVQHAASEAAKGSSPLPDKGAVELDAKPSEDVATTVAAT</sequence>
<reference evidence="5" key="1">
    <citation type="submission" date="2022-07" db="EMBL/GenBank/DDBJ databases">
        <authorList>
            <person name="Macas J."/>
            <person name="Novak P."/>
            <person name="Neumann P."/>
        </authorList>
    </citation>
    <scope>NUCLEOTIDE SEQUENCE</scope>
</reference>
<accession>A0A9P0ZTB7</accession>
<dbReference type="EMBL" id="CAMAPE010000054">
    <property type="protein sequence ID" value="CAH9111434.1"/>
    <property type="molecule type" value="Genomic_DNA"/>
</dbReference>
<comment type="subcellular location">
    <subcellularLocation>
        <location evidence="1">Membrane</location>
        <topology evidence="1">Peripheral membrane protein</topology>
    </subcellularLocation>
</comment>
<protein>
    <recommendedName>
        <fullName evidence="4">HMA domain-containing protein</fullName>
    </recommendedName>
</protein>
<evidence type="ECO:0000256" key="3">
    <source>
        <dbReference type="SAM" id="MobiDB-lite"/>
    </source>
</evidence>
<dbReference type="PANTHER" id="PTHR22814:SF287">
    <property type="entry name" value="COPPER TRANSPORT PROTEIN ATX1"/>
    <property type="match status" value="1"/>
</dbReference>
<dbReference type="AlphaFoldDB" id="A0A9P0ZTB7"/>
<evidence type="ECO:0000256" key="2">
    <source>
        <dbReference type="ARBA" id="ARBA00022723"/>
    </source>
</evidence>
<comment type="caution">
    <text evidence="5">The sequence shown here is derived from an EMBL/GenBank/DDBJ whole genome shotgun (WGS) entry which is preliminary data.</text>
</comment>
<dbReference type="Proteomes" id="UP001152484">
    <property type="component" value="Unassembled WGS sequence"/>
</dbReference>
<evidence type="ECO:0000259" key="4">
    <source>
        <dbReference type="PROSITE" id="PS50846"/>
    </source>
</evidence>
<dbReference type="GO" id="GO:0046872">
    <property type="term" value="F:metal ion binding"/>
    <property type="evidence" value="ECO:0007669"/>
    <property type="project" value="UniProtKB-KW"/>
</dbReference>
<proteinExistence type="predicted"/>
<dbReference type="PANTHER" id="PTHR22814">
    <property type="entry name" value="COPPER TRANSPORT PROTEIN ATOX1-RELATED"/>
    <property type="match status" value="1"/>
</dbReference>
<evidence type="ECO:0000256" key="1">
    <source>
        <dbReference type="ARBA" id="ARBA00004170"/>
    </source>
</evidence>
<dbReference type="GO" id="GO:0009626">
    <property type="term" value="P:plant-type hypersensitive response"/>
    <property type="evidence" value="ECO:0007669"/>
    <property type="project" value="UniProtKB-KW"/>
</dbReference>
<feature type="region of interest" description="Disordered" evidence="3">
    <location>
        <begin position="59"/>
        <end position="131"/>
    </location>
</feature>
<dbReference type="PROSITE" id="PS50846">
    <property type="entry name" value="HMA_2"/>
    <property type="match status" value="1"/>
</dbReference>
<dbReference type="InterPro" id="IPR006121">
    <property type="entry name" value="HMA_dom"/>
</dbReference>
<gene>
    <name evidence="5" type="ORF">CEURO_LOCUS19250</name>
</gene>
<dbReference type="SUPFAM" id="SSF55008">
    <property type="entry name" value="HMA, heavy metal-associated domain"/>
    <property type="match status" value="1"/>
</dbReference>
<feature type="domain" description="HMA" evidence="4">
    <location>
        <begin position="5"/>
        <end position="70"/>
    </location>
</feature>
<feature type="compositionally biased region" description="Basic and acidic residues" evidence="3">
    <location>
        <begin position="112"/>
        <end position="122"/>
    </location>
</feature>
<name>A0A9P0ZTB7_CUSEU</name>
<evidence type="ECO:0000313" key="5">
    <source>
        <dbReference type="EMBL" id="CAH9111434.1"/>
    </source>
</evidence>
<dbReference type="Pfam" id="PF00403">
    <property type="entry name" value="HMA"/>
    <property type="match status" value="1"/>
</dbReference>
<dbReference type="OrthoDB" id="689350at2759"/>
<evidence type="ECO:0000313" key="6">
    <source>
        <dbReference type="Proteomes" id="UP001152484"/>
    </source>
</evidence>